<dbReference type="EMBL" id="AXCR01000010">
    <property type="protein sequence ID" value="KJR83433.1"/>
    <property type="molecule type" value="Genomic_DNA"/>
</dbReference>
<proteinExistence type="predicted"/>
<dbReference type="OrthoDB" id="3363151at2759"/>
<dbReference type="PANTHER" id="PTHR28293">
    <property type="entry name" value="NUCLEAR RIM PROTEIN 1"/>
    <property type="match status" value="1"/>
</dbReference>
<evidence type="ECO:0000256" key="4">
    <source>
        <dbReference type="ARBA" id="ARBA00023136"/>
    </source>
</evidence>
<name>A0A0F2M166_SPOSC</name>
<sequence length="555" mass="60354">MPRLVRRQTLSQRITAAMNPWDFLLWLSEEIETRELDAVVVGSQVGVVANFLFLLARANLGSSNSADDDVFGDGSGRSWLSYLIQLLVWAGFSLSVANAVFVYTRKRHYRLFEANIDRRPGTPSASRVRVQSSPATNSPLRVLGDLVHSESAESRAHPDSTRDVWELAVWDPRPASLALLSFFSPLHVLIYLFELPLDPLEPRPSVAVLKCIVLQVGLSAAMRLLQARNDQRQRDNAIIQKEVLNEYNTKFVQPRLHPIVRDMGTQVAMDTTGVAADGSSADGAVNEVVECGTPTTVIHRGFQTHPNANYIKHIDPDFGRRDASSTGRHSGPIAATPRHLTPAQQRPARYSDSFTPGGSTSIAAKSRQSMPVTATPSYGSTGEGSSTGSIHAGADAASGVIGEGTRSRTGTAYVAHSPFAPANSARRAAGLPSSATTNFGGSMGVYSHVNSPLKKAISMNDIGSSSAAAGEFQSPRNSRELAAVEQRDAAERMQRMRSPTKSPRKENFQPQQPQTEARLSFQPQELSSPPVPFNPFAKTRPSSQFAKNERFPSRW</sequence>
<dbReference type="PANTHER" id="PTHR28293:SF1">
    <property type="entry name" value="NUCLEAR RIM PROTEIN 1"/>
    <property type="match status" value="1"/>
</dbReference>
<accession>A0A0F2M166</accession>
<dbReference type="VEuPathDB" id="FungiDB:SPSK_04170"/>
<feature type="compositionally biased region" description="Low complexity" evidence="5">
    <location>
        <begin position="379"/>
        <end position="389"/>
    </location>
</feature>
<feature type="transmembrane region" description="Helical" evidence="6">
    <location>
        <begin position="79"/>
        <end position="103"/>
    </location>
</feature>
<dbReference type="GO" id="GO:0007096">
    <property type="term" value="P:regulation of exit from mitosis"/>
    <property type="evidence" value="ECO:0007669"/>
    <property type="project" value="TreeGrafter"/>
</dbReference>
<evidence type="ECO:0000256" key="3">
    <source>
        <dbReference type="ARBA" id="ARBA00022989"/>
    </source>
</evidence>
<dbReference type="GO" id="GO:0043007">
    <property type="term" value="P:maintenance of rDNA"/>
    <property type="evidence" value="ECO:0007669"/>
    <property type="project" value="TreeGrafter"/>
</dbReference>
<dbReference type="GeneID" id="27666258"/>
<keyword evidence="3 6" id="KW-1133">Transmembrane helix</keyword>
<reference evidence="7 8" key="2">
    <citation type="journal article" date="2015" name="Eukaryot. Cell">
        <title>Asexual propagation of a virulent clone complex in a human and feline outbreak of sporotrichosis.</title>
        <authorList>
            <person name="Teixeira Mde M."/>
            <person name="Rodrigues A.M."/>
            <person name="Tsui C.K."/>
            <person name="de Almeida L.G."/>
            <person name="Van Diepeningen A.D."/>
            <person name="van den Ende B.G."/>
            <person name="Fernandes G.F."/>
            <person name="Kano R."/>
            <person name="Hamelin R.C."/>
            <person name="Lopes-Bezerra L.M."/>
            <person name="Vasconcelos A.T."/>
            <person name="de Hoog S."/>
            <person name="de Camargo Z.P."/>
            <person name="Felipe M.S."/>
        </authorList>
    </citation>
    <scope>NUCLEOTIDE SEQUENCE [LARGE SCALE GENOMIC DNA]</scope>
    <source>
        <strain evidence="7 8">1099-18</strain>
    </source>
</reference>
<dbReference type="KEGG" id="ssck:SPSK_04170"/>
<dbReference type="RefSeq" id="XP_016586109.1">
    <property type="nucleotide sequence ID" value="XM_016730981.1"/>
</dbReference>
<dbReference type="Pfam" id="PF10332">
    <property type="entry name" value="DUF2418"/>
    <property type="match status" value="1"/>
</dbReference>
<feature type="region of interest" description="Disordered" evidence="5">
    <location>
        <begin position="315"/>
        <end position="391"/>
    </location>
</feature>
<reference evidence="7 8" key="1">
    <citation type="journal article" date="2014" name="BMC Genomics">
        <title>Comparative genomics of the major fungal agents of human and animal Sporotrichosis: Sporothrix schenckii and Sporothrix brasiliensis.</title>
        <authorList>
            <person name="Teixeira M.M."/>
            <person name="de Almeida L.G."/>
            <person name="Kubitschek-Barreira P."/>
            <person name="Alves F.L."/>
            <person name="Kioshima E.S."/>
            <person name="Abadio A.K."/>
            <person name="Fernandes L."/>
            <person name="Derengowski L.S."/>
            <person name="Ferreira K.S."/>
            <person name="Souza R.C."/>
            <person name="Ruiz J.C."/>
            <person name="de Andrade N.C."/>
            <person name="Paes H.C."/>
            <person name="Nicola A.M."/>
            <person name="Albuquerque P."/>
            <person name="Gerber A.L."/>
            <person name="Martins V.P."/>
            <person name="Peconick L.D."/>
            <person name="Neto A.V."/>
            <person name="Chaucanez C.B."/>
            <person name="Silva P.A."/>
            <person name="Cunha O.L."/>
            <person name="de Oliveira F.F."/>
            <person name="dos Santos T.C."/>
            <person name="Barros A.L."/>
            <person name="Soares M.A."/>
            <person name="de Oliveira L.M."/>
            <person name="Marini M.M."/>
            <person name="Villalobos-Duno H."/>
            <person name="Cunha M.M."/>
            <person name="de Hoog S."/>
            <person name="da Silveira J.F."/>
            <person name="Henrissat B."/>
            <person name="Nino-Vega G.A."/>
            <person name="Cisalpino P.S."/>
            <person name="Mora-Montes H.M."/>
            <person name="Almeida S.R."/>
            <person name="Stajich J.E."/>
            <person name="Lopes-Bezerra L.M."/>
            <person name="Vasconcelos A.T."/>
            <person name="Felipe M.S."/>
        </authorList>
    </citation>
    <scope>NUCLEOTIDE SEQUENCE [LARGE SCALE GENOMIC DNA]</scope>
    <source>
        <strain evidence="7 8">1099-18</strain>
    </source>
</reference>
<gene>
    <name evidence="7" type="ORF">SPSK_04170</name>
</gene>
<feature type="region of interest" description="Disordered" evidence="5">
    <location>
        <begin position="466"/>
        <end position="555"/>
    </location>
</feature>
<feature type="compositionally biased region" description="Polar residues" evidence="5">
    <location>
        <begin position="352"/>
        <end position="378"/>
    </location>
</feature>
<evidence type="ECO:0008006" key="9">
    <source>
        <dbReference type="Google" id="ProtNLM"/>
    </source>
</evidence>
<evidence type="ECO:0000256" key="1">
    <source>
        <dbReference type="ARBA" id="ARBA00004127"/>
    </source>
</evidence>
<organism evidence="7 8">
    <name type="scientific">Sporothrix schenckii 1099-18</name>
    <dbReference type="NCBI Taxonomy" id="1397361"/>
    <lineage>
        <taxon>Eukaryota</taxon>
        <taxon>Fungi</taxon>
        <taxon>Dikarya</taxon>
        <taxon>Ascomycota</taxon>
        <taxon>Pezizomycotina</taxon>
        <taxon>Sordariomycetes</taxon>
        <taxon>Sordariomycetidae</taxon>
        <taxon>Ophiostomatales</taxon>
        <taxon>Ophiostomataceae</taxon>
        <taxon>Sporothrix</taxon>
    </lineage>
</organism>
<dbReference type="AlphaFoldDB" id="A0A0F2M166"/>
<comment type="caution">
    <text evidence="7">The sequence shown here is derived from an EMBL/GenBank/DDBJ whole genome shotgun (WGS) entry which is preliminary data.</text>
</comment>
<dbReference type="Proteomes" id="UP000033710">
    <property type="component" value="Unassembled WGS sequence"/>
</dbReference>
<keyword evidence="2 6" id="KW-0812">Transmembrane</keyword>
<evidence type="ECO:0000313" key="7">
    <source>
        <dbReference type="EMBL" id="KJR83433.1"/>
    </source>
</evidence>
<feature type="transmembrane region" description="Helical" evidence="6">
    <location>
        <begin position="38"/>
        <end position="59"/>
    </location>
</feature>
<dbReference type="InterPro" id="IPR018819">
    <property type="entry name" value="Nur1/Mug154"/>
</dbReference>
<evidence type="ECO:0000256" key="2">
    <source>
        <dbReference type="ARBA" id="ARBA00022692"/>
    </source>
</evidence>
<feature type="compositionally biased region" description="Polar residues" evidence="5">
    <location>
        <begin position="508"/>
        <end position="527"/>
    </location>
</feature>
<protein>
    <recommendedName>
        <fullName evidence="9">Meiotically up-regulated gene 154 protein</fullName>
    </recommendedName>
</protein>
<evidence type="ECO:0000313" key="8">
    <source>
        <dbReference type="Proteomes" id="UP000033710"/>
    </source>
</evidence>
<comment type="subcellular location">
    <subcellularLocation>
        <location evidence="1">Endomembrane system</location>
        <topology evidence="1">Multi-pass membrane protein</topology>
    </subcellularLocation>
</comment>
<evidence type="ECO:0000256" key="5">
    <source>
        <dbReference type="SAM" id="MobiDB-lite"/>
    </source>
</evidence>
<evidence type="ECO:0000256" key="6">
    <source>
        <dbReference type="SAM" id="Phobius"/>
    </source>
</evidence>
<dbReference type="GO" id="GO:0012505">
    <property type="term" value="C:endomembrane system"/>
    <property type="evidence" value="ECO:0007669"/>
    <property type="project" value="UniProtKB-SubCell"/>
</dbReference>
<feature type="compositionally biased region" description="Basic and acidic residues" evidence="5">
    <location>
        <begin position="485"/>
        <end position="494"/>
    </location>
</feature>
<keyword evidence="4 6" id="KW-0472">Membrane</keyword>